<dbReference type="SUPFAM" id="SSF49899">
    <property type="entry name" value="Concanavalin A-like lectins/glucanases"/>
    <property type="match status" value="1"/>
</dbReference>
<dbReference type="PROSITE" id="PS50197">
    <property type="entry name" value="BEACH"/>
    <property type="match status" value="1"/>
</dbReference>
<protein>
    <submittedName>
        <fullName evidence="7">Uncharacterized protein</fullName>
    </submittedName>
</protein>
<evidence type="ECO:0000256" key="2">
    <source>
        <dbReference type="ARBA" id="ARBA00022737"/>
    </source>
</evidence>
<feature type="domain" description="BEACH-type PH" evidence="6">
    <location>
        <begin position="2494"/>
        <end position="2652"/>
    </location>
</feature>
<feature type="region of interest" description="Disordered" evidence="4">
    <location>
        <begin position="2347"/>
        <end position="2434"/>
    </location>
</feature>
<dbReference type="InterPro" id="IPR011993">
    <property type="entry name" value="PH-like_dom_sf"/>
</dbReference>
<gene>
    <name evidence="7" type="ORF">TrCOL_g12984</name>
</gene>
<dbReference type="InterPro" id="IPR023362">
    <property type="entry name" value="PH-BEACH_dom"/>
</dbReference>
<dbReference type="CDD" id="cd06071">
    <property type="entry name" value="Beach"/>
    <property type="match status" value="1"/>
</dbReference>
<dbReference type="PROSITE" id="PS00678">
    <property type="entry name" value="WD_REPEATS_1"/>
    <property type="match status" value="1"/>
</dbReference>
<dbReference type="Gene3D" id="2.30.29.30">
    <property type="entry name" value="Pleckstrin-homology domain (PH domain)/Phosphotyrosine-binding domain (PTB)"/>
    <property type="match status" value="1"/>
</dbReference>
<keyword evidence="2" id="KW-0677">Repeat</keyword>
<feature type="domain" description="BEACH" evidence="5">
    <location>
        <begin position="2676"/>
        <end position="2972"/>
    </location>
</feature>
<feature type="repeat" description="WD" evidence="3">
    <location>
        <begin position="3138"/>
        <end position="3172"/>
    </location>
</feature>
<dbReference type="Proteomes" id="UP001165065">
    <property type="component" value="Unassembled WGS sequence"/>
</dbReference>
<evidence type="ECO:0000259" key="5">
    <source>
        <dbReference type="PROSITE" id="PS50197"/>
    </source>
</evidence>
<dbReference type="SUPFAM" id="SSF50729">
    <property type="entry name" value="PH domain-like"/>
    <property type="match status" value="1"/>
</dbReference>
<evidence type="ECO:0000256" key="1">
    <source>
        <dbReference type="ARBA" id="ARBA00022574"/>
    </source>
</evidence>
<dbReference type="SMART" id="SM00320">
    <property type="entry name" value="WD40"/>
    <property type="match status" value="2"/>
</dbReference>
<accession>A0A9W7GAX8</accession>
<dbReference type="InterPro" id="IPR036322">
    <property type="entry name" value="WD40_repeat_dom_sf"/>
</dbReference>
<evidence type="ECO:0000313" key="8">
    <source>
        <dbReference type="Proteomes" id="UP001165065"/>
    </source>
</evidence>
<proteinExistence type="predicted"/>
<name>A0A9W7GAX8_9STRA</name>
<feature type="region of interest" description="Disordered" evidence="4">
    <location>
        <begin position="2297"/>
        <end position="2325"/>
    </location>
</feature>
<organism evidence="7 8">
    <name type="scientific">Triparma columacea</name>
    <dbReference type="NCBI Taxonomy" id="722753"/>
    <lineage>
        <taxon>Eukaryota</taxon>
        <taxon>Sar</taxon>
        <taxon>Stramenopiles</taxon>
        <taxon>Ochrophyta</taxon>
        <taxon>Bolidophyceae</taxon>
        <taxon>Parmales</taxon>
        <taxon>Triparmaceae</taxon>
        <taxon>Triparma</taxon>
    </lineage>
</organism>
<dbReference type="InterPro" id="IPR011989">
    <property type="entry name" value="ARM-like"/>
</dbReference>
<dbReference type="PANTHER" id="PTHR13743">
    <property type="entry name" value="BEIGE/BEACH-RELATED"/>
    <property type="match status" value="1"/>
</dbReference>
<dbReference type="Gene3D" id="2.130.10.10">
    <property type="entry name" value="YVTN repeat-like/Quinoprotein amine dehydrogenase"/>
    <property type="match status" value="1"/>
</dbReference>
<evidence type="ECO:0000256" key="3">
    <source>
        <dbReference type="PROSITE-ProRule" id="PRU00221"/>
    </source>
</evidence>
<dbReference type="InterPro" id="IPR016024">
    <property type="entry name" value="ARM-type_fold"/>
</dbReference>
<dbReference type="SUPFAM" id="SSF50978">
    <property type="entry name" value="WD40 repeat-like"/>
    <property type="match status" value="1"/>
</dbReference>
<dbReference type="SUPFAM" id="SSF48371">
    <property type="entry name" value="ARM repeat"/>
    <property type="match status" value="2"/>
</dbReference>
<dbReference type="InterPro" id="IPR000409">
    <property type="entry name" value="BEACH_dom"/>
</dbReference>
<sequence>MAPSTPDPTPTIPPLNEAEQASVSKAALSFATGVQQIVISAREIGTNSMWKERLLSLVHPPAPSPPEPSPLDTLQSFAGRPRFTQKCVENDLPPNLLHCLRLLRVIEMQNPQPPPEAMSTVAATTLISSLLSKVCSDTSVGEMMRPHLFGLMALPGATYPPSGCHIPVAAATVVKSITQNCLSRSLVYFLHDRKIVLHMIEDIKDLVSYPEMGKQIAPSSPTGSKTLSGAEAESKKLWIVALSTLVTMIYNATHHDPSHLLLTDFETSSGYDLVSYAITHSSSSNLQASLSILSTLLVLPNPSSSSSSPAHNPHALLVLSNLAKTSMPFRSGDEETTFGRASEASLCARMAGGDLPEDAPKWANDKFRTEILILLLQLFSNHPSNYTLIEPAHNILSLFLTSYPYFKDDSLKMLVLKTLEFVCTGIGDSNPTPSLVVGVELFVAMCQSVLDEAGSGSDSDDDSDEEDSSPRLQAPTPSPFTIPTLTSSINSVTNTLLKLLEFDSNFSTVLISHGFLRLHIYQLLNRITLAITGGISHSILNNITLPTLKILRALLKQPTATSTFFDLFFPTLLSQIVKFLDTEPATVALTCLEEVSVVISRSLTTNSASSGQLDAIISTLIELLHSLMQSKNQGQERRQHLVYEALNAAIGSCGDIGRDIYIRNSGFEAGMCTLARLSSSFSTTATATTAASQASETFLILSSVLTLFSTTISYASVDSNNDSYFDKNITFSHLSDALLSTDVFSSPFSDQAMDLVFKMILSPSFPFFYTSYTSDATPPPTISNPSAVKTLFHIAPHLKSVNTATKSLTILRFLTSPSSRQSLASANLTHCLTSKFDHIVSNPSHPLQQLFFGILLNLSSTSMTCADFLSLLSCIASPLLKDENGSVILPIIWDSQDPEPSLALKEIRKERQKEFMERINNLRKISEIGENVPYVEVGRGNYLKVKSLLPTQQIKPSLSPVAMKPPPPPDVRFGGGFGYGCWFNTPPVPVPTSGTSAPPSAFSFHVLLTLHSGPGEYFSIQYAPALSSLILSMPGMPPTPLLHQGAPTPLAPNTWHHLVVSYTPPKGIIRKRGNIQVMLNGHEVQHDVTVSQLTFRSLSSTSCLIGHPPPALISSTPPNSTFKIGPVIMTSAPFTLVDAICMFTSGPTFTAPFWGEAPLHQSNLSIRTLVLRHLHSLVSGHNAVQKALTDLGISRLIFQSLHLPISDVTFAFNANATSEGGEVFHNTADLSENAVGEGRMVFGDNFEDEGNEVSRNSSCSAAQGIVYSPSTFAVNTQRVGGTLIFMPLLHSAASPEVVVEILLLMKTTLKDLSPNLEVMQSGGGWKGVGWCLWKKRGLLNAAVMDACFGCAVEDYKGGGEILDENKTFLLTDWDALRILILNHQLWLNDNISTGGEDLLMHQLKVLNKLVDGGCDNASFNARGLYHVGIVEWGINIMLEAMSMDPPPITPILASQFALGSDPPTPSFLLLSKTLLRHVLSNYLDKKKDLLMISEVTIYTLTRGNTAKDARNMDSSSMVRVYLLRLLMELVTEGIDHLYANTTAPQVSKRQSATTQITSLFKSKSNSAAKSGPGVNREAVAFISVFATTLTPTWFACILEGSSEEASASTALRLLLMLMQSSEGFRAKFKVAGGFDTLISSTPKFSTCPALLLPLIGFMLQMPVRQIPTLPSLQGPQVVKLFDSLPFKPNVQIQGITDGFGSLCFLVSEIIGRNIQLCSSNEPEKEDIKAAALECNNALLHVMKTVIEFDSEDGRYDRFRRLACTDRYIEPIVQALFVAADIIDKHNTKGGRVEGHRKGSIGADITANIEDEYVPTGSVSRKVSFTRRISASSTMMNRRASSTISSGMLNIDANIGEIFVGDGGKNILDLIKSILTYSMQTDNVVETVKALIQAFPAWATEEQVLMYYDVLMGFLTEMLSTVSTSLFSVKVLQNLVDVGALLLTDVLQGLFDIDAAEDCLLFTIEVIRILNSTKVNRLLGMDAQNSAVSKAVKIAQNMAGAVVGRDEGYKSALRLVNDNLQILLVRSNINTSNLSTRGKAAQDAVSYVANIMKEDDGICDKTFVGRMILEVIGVLGSEDRDLRDVGAEIIESLMKQRRQNVIEFLGIGGELKGDEGSATGVGNSFVLEGFEILTSGNKKSFWAWYEENKTHVTVAGELIKETIEKALSFETTDEPSVFILRIQKEKVQTMGGKRQTSDFMFRGIERADRMAQAEKNTVESHELWKRRGFDELTAGADRWRKLLREMKGEMGIWERVEGGKKGERKEHWKLDLSEGPERMRMKMLRNWEFYDVYNVEEEEDTEEDKGSALERGGSGSFSSAGGGDGVQEMLEHEDVNVTARFVREMQLRAGKKGGEEEEEEEEEGDDGGVSPDSIKFDAEVEEDEEEEEEGEGGGGGGVRGEEDESVASSITEGDVGMKIAHSHRNRVDSELTEGEMDDHVEGGLEAVEERGVSPSESSAPLSDAAQMMNDGGGATNFELLNGLVQQNDLPDDIRLDRPGGRICYNVSRCTGLEVRKALMLFCKRAIYVIDGFQLSSNDLEGVIERVTMGESKFDVHLRRQSSMEAGAVEKVIEREKKVEGGGGESGGQESEGGVDVTLQHRCRRIPFDEIYAVYKRRYQLRQIALEFFDSHRCSILIAFENVAEREALLGMVLKTPLPNSIFNSNKQMLQGGGGINYKKFMSNLRSKIKSRWENGKMTNFEYLMYLNTFAGRTYNDLTQYPVFPWVLSNYEDEEIDLSDESNYRDLSKPMGALGAERAEQFKERYEALSAYSSGPDDPPPFHYGTHYSCAGYVLYYLMRMEPYSRLALSLQGGKWDKPDRLFRSVVSSWKSAAYENLQDVRELIPEFFYQPEFLSNTNYFDFGTTQGGTLVHDVELPKWAKGDPKKFVTINRMALESDTVSKNLHKWIDLVFGYKQRGREAVAAQNCFVHLTYEGNVDIDSLTDELEREATIAQIHNFGQTPSRLEKKPHVAKHVHSIRVEGSKDVDFSAINFLAPLTPPFCVVGAEHRVYLRRVGTEMCRMGYSRDGEGGVGDLTMVQDKVVAVGPNCVLLPPQCMKYIRFGGPSFGLSVHVSFKTPRHRELDRCIAIHDNLHMNDITAVSATGSGGFIVTGCKDSSIRVWKASKSNHARHINLKATLVGHDDEITCLDIASSYGVILSGGKDGRVILWDLKRLCFLRCLVKGRKRGEEDHHRIGGGVKSVSVNANNGNVLCLVDGELILFDINGKTIARQCTGGVGGGGGGGDTEGFKAPAFHRSNSASNFPLATTAVSTSCPTWMTLGVVAVSGHSNGDVYFWGLTDVGTFVSLYFLQDKVHSCDITKLRILGKCYFSGGGSGVGGVNVGGGVGGGGGREGGSTGGAVLGVVGVGGGSGLEDTLLVGDKQGKISVHRVLRLDSLGAGDLKDIMSDVEGRNGRLAGGGFGGLSGGGGRDGEEDRESTGSLDI</sequence>
<evidence type="ECO:0000313" key="7">
    <source>
        <dbReference type="EMBL" id="GMI40119.1"/>
    </source>
</evidence>
<evidence type="ECO:0000259" key="6">
    <source>
        <dbReference type="PROSITE" id="PS51783"/>
    </source>
</evidence>
<dbReference type="InterPro" id="IPR015943">
    <property type="entry name" value="WD40/YVTN_repeat-like_dom_sf"/>
</dbReference>
<evidence type="ECO:0000256" key="4">
    <source>
        <dbReference type="SAM" id="MobiDB-lite"/>
    </source>
</evidence>
<dbReference type="InterPro" id="IPR019775">
    <property type="entry name" value="WD40_repeat_CS"/>
</dbReference>
<dbReference type="FunFam" id="1.10.1540.10:FF:000001">
    <property type="entry name" value="neurobeachin isoform X1"/>
    <property type="match status" value="1"/>
</dbReference>
<dbReference type="InterPro" id="IPR050865">
    <property type="entry name" value="BEACH_Domain"/>
</dbReference>
<dbReference type="InterPro" id="IPR036372">
    <property type="entry name" value="BEACH_dom_sf"/>
</dbReference>
<feature type="region of interest" description="Disordered" evidence="4">
    <location>
        <begin position="452"/>
        <end position="479"/>
    </location>
</feature>
<keyword evidence="1 3" id="KW-0853">WD repeat</keyword>
<feature type="region of interest" description="Disordered" evidence="4">
    <location>
        <begin position="3416"/>
        <end position="3443"/>
    </location>
</feature>
<dbReference type="InterPro" id="IPR001680">
    <property type="entry name" value="WD40_rpt"/>
</dbReference>
<dbReference type="EMBL" id="BRYA01000119">
    <property type="protein sequence ID" value="GMI40119.1"/>
    <property type="molecule type" value="Genomic_DNA"/>
</dbReference>
<dbReference type="Pfam" id="PF00400">
    <property type="entry name" value="WD40"/>
    <property type="match status" value="2"/>
</dbReference>
<dbReference type="Gene3D" id="1.25.10.10">
    <property type="entry name" value="Leucine-rich Repeat Variant"/>
    <property type="match status" value="1"/>
</dbReference>
<dbReference type="OrthoDB" id="26681at2759"/>
<reference evidence="8" key="1">
    <citation type="journal article" date="2023" name="Commun. Biol.">
        <title>Genome analysis of Parmales, the sister group of diatoms, reveals the evolutionary specialization of diatoms from phago-mixotrophs to photoautotrophs.</title>
        <authorList>
            <person name="Ban H."/>
            <person name="Sato S."/>
            <person name="Yoshikawa S."/>
            <person name="Yamada K."/>
            <person name="Nakamura Y."/>
            <person name="Ichinomiya M."/>
            <person name="Sato N."/>
            <person name="Blanc-Mathieu R."/>
            <person name="Endo H."/>
            <person name="Kuwata A."/>
            <person name="Ogata H."/>
        </authorList>
    </citation>
    <scope>NUCLEOTIDE SEQUENCE [LARGE SCALE GENOMIC DNA]</scope>
</reference>
<dbReference type="SMART" id="SM01026">
    <property type="entry name" value="Beach"/>
    <property type="match status" value="1"/>
</dbReference>
<comment type="caution">
    <text evidence="7">The sequence shown here is derived from an EMBL/GenBank/DDBJ whole genome shotgun (WGS) entry which is preliminary data.</text>
</comment>
<dbReference type="InterPro" id="IPR013320">
    <property type="entry name" value="ConA-like_dom_sf"/>
</dbReference>
<keyword evidence="8" id="KW-1185">Reference proteome</keyword>
<dbReference type="Pfam" id="PF02138">
    <property type="entry name" value="Beach"/>
    <property type="match status" value="1"/>
</dbReference>
<dbReference type="Pfam" id="PF14844">
    <property type="entry name" value="PH_BEACH"/>
    <property type="match status" value="1"/>
</dbReference>
<dbReference type="PROSITE" id="PS51783">
    <property type="entry name" value="PH_BEACH"/>
    <property type="match status" value="1"/>
</dbReference>
<feature type="repeat" description="WD" evidence="3">
    <location>
        <begin position="3090"/>
        <end position="3131"/>
    </location>
</feature>
<feature type="compositionally biased region" description="Acidic residues" evidence="4">
    <location>
        <begin position="2378"/>
        <end position="2390"/>
    </location>
</feature>
<feature type="compositionally biased region" description="Acidic residues" evidence="4">
    <location>
        <begin position="458"/>
        <end position="467"/>
    </location>
</feature>
<dbReference type="PROSITE" id="PS50082">
    <property type="entry name" value="WD_REPEATS_2"/>
    <property type="match status" value="2"/>
</dbReference>
<dbReference type="PROSITE" id="PS50294">
    <property type="entry name" value="WD_REPEATS_REGION"/>
    <property type="match status" value="2"/>
</dbReference>
<feature type="compositionally biased region" description="Gly residues" evidence="4">
    <location>
        <begin position="2311"/>
        <end position="2324"/>
    </location>
</feature>
<feature type="compositionally biased region" description="Gly residues" evidence="4">
    <location>
        <begin position="3416"/>
        <end position="3428"/>
    </location>
</feature>
<dbReference type="Gene3D" id="1.10.1540.10">
    <property type="entry name" value="BEACH domain"/>
    <property type="match status" value="1"/>
</dbReference>
<dbReference type="SUPFAM" id="SSF81837">
    <property type="entry name" value="BEACH domain"/>
    <property type="match status" value="1"/>
</dbReference>
<feature type="compositionally biased region" description="Acidic residues" evidence="4">
    <location>
        <begin position="2354"/>
        <end position="2365"/>
    </location>
</feature>